<keyword evidence="4" id="KW-0547">Nucleotide-binding</keyword>
<reference evidence="11 12" key="1">
    <citation type="submission" date="2019-08" db="EMBL/GenBank/DDBJ databases">
        <authorList>
            <person name="Liang Q."/>
        </authorList>
    </citation>
    <scope>NUCLEOTIDE SEQUENCE [LARGE SCALE GENOMIC DNA]</scope>
    <source>
        <strain evidence="11 12">V1718</strain>
    </source>
</reference>
<feature type="transmembrane region" description="Helical" evidence="9">
    <location>
        <begin position="324"/>
        <end position="344"/>
    </location>
</feature>
<gene>
    <name evidence="11" type="ORF">FRD01_12525</name>
</gene>
<evidence type="ECO:0000256" key="6">
    <source>
        <dbReference type="ARBA" id="ARBA00022840"/>
    </source>
</evidence>
<dbReference type="AlphaFoldDB" id="A0A5B8XRD1"/>
<keyword evidence="9" id="KW-1133">Transmembrane helix</keyword>
<comment type="catalytic activity">
    <reaction evidence="7">
        <text>L-threonyl-[protein] + ATP = O-phospho-L-threonyl-[protein] + ADP + H(+)</text>
        <dbReference type="Rhea" id="RHEA:46608"/>
        <dbReference type="Rhea" id="RHEA-COMP:11060"/>
        <dbReference type="Rhea" id="RHEA-COMP:11605"/>
        <dbReference type="ChEBI" id="CHEBI:15378"/>
        <dbReference type="ChEBI" id="CHEBI:30013"/>
        <dbReference type="ChEBI" id="CHEBI:30616"/>
        <dbReference type="ChEBI" id="CHEBI:61977"/>
        <dbReference type="ChEBI" id="CHEBI:456216"/>
        <dbReference type="EC" id="2.7.11.1"/>
    </reaction>
</comment>
<evidence type="ECO:0000256" key="1">
    <source>
        <dbReference type="ARBA" id="ARBA00012513"/>
    </source>
</evidence>
<dbReference type="EMBL" id="CP042467">
    <property type="protein sequence ID" value="QED28045.1"/>
    <property type="molecule type" value="Genomic_DNA"/>
</dbReference>
<comment type="catalytic activity">
    <reaction evidence="8">
        <text>L-seryl-[protein] + ATP = O-phospho-L-seryl-[protein] + ADP + H(+)</text>
        <dbReference type="Rhea" id="RHEA:17989"/>
        <dbReference type="Rhea" id="RHEA-COMP:9863"/>
        <dbReference type="Rhea" id="RHEA-COMP:11604"/>
        <dbReference type="ChEBI" id="CHEBI:15378"/>
        <dbReference type="ChEBI" id="CHEBI:29999"/>
        <dbReference type="ChEBI" id="CHEBI:30616"/>
        <dbReference type="ChEBI" id="CHEBI:83421"/>
        <dbReference type="ChEBI" id="CHEBI:456216"/>
        <dbReference type="EC" id="2.7.11.1"/>
    </reaction>
</comment>
<evidence type="ECO:0000256" key="8">
    <source>
        <dbReference type="ARBA" id="ARBA00048679"/>
    </source>
</evidence>
<evidence type="ECO:0000256" key="4">
    <source>
        <dbReference type="ARBA" id="ARBA00022741"/>
    </source>
</evidence>
<keyword evidence="2" id="KW-0723">Serine/threonine-protein kinase</keyword>
<protein>
    <recommendedName>
        <fullName evidence="1">non-specific serine/threonine protein kinase</fullName>
        <ecNumber evidence="1">2.7.11.1</ecNumber>
    </recommendedName>
</protein>
<dbReference type="PANTHER" id="PTHR24363">
    <property type="entry name" value="SERINE/THREONINE PROTEIN KINASE"/>
    <property type="match status" value="1"/>
</dbReference>
<evidence type="ECO:0000313" key="12">
    <source>
        <dbReference type="Proteomes" id="UP000321595"/>
    </source>
</evidence>
<keyword evidence="9" id="KW-0472">Membrane</keyword>
<dbReference type="Proteomes" id="UP000321595">
    <property type="component" value="Chromosome"/>
</dbReference>
<organism evidence="11 12">
    <name type="scientific">Microvenator marinus</name>
    <dbReference type="NCBI Taxonomy" id="2600177"/>
    <lineage>
        <taxon>Bacteria</taxon>
        <taxon>Deltaproteobacteria</taxon>
        <taxon>Bradymonadales</taxon>
        <taxon>Microvenatoraceae</taxon>
        <taxon>Microvenator</taxon>
    </lineage>
</organism>
<feature type="domain" description="Protein kinase" evidence="10">
    <location>
        <begin position="1"/>
        <end position="267"/>
    </location>
</feature>
<dbReference type="OrthoDB" id="1492512at2"/>
<evidence type="ECO:0000256" key="2">
    <source>
        <dbReference type="ARBA" id="ARBA00022527"/>
    </source>
</evidence>
<dbReference type="SUPFAM" id="SSF56112">
    <property type="entry name" value="Protein kinase-like (PK-like)"/>
    <property type="match status" value="1"/>
</dbReference>
<keyword evidence="9" id="KW-0812">Transmembrane</keyword>
<evidence type="ECO:0000256" key="9">
    <source>
        <dbReference type="SAM" id="Phobius"/>
    </source>
</evidence>
<evidence type="ECO:0000259" key="10">
    <source>
        <dbReference type="PROSITE" id="PS50011"/>
    </source>
</evidence>
<name>A0A5B8XRD1_9DELT</name>
<dbReference type="GO" id="GO:0004674">
    <property type="term" value="F:protein serine/threonine kinase activity"/>
    <property type="evidence" value="ECO:0007669"/>
    <property type="project" value="UniProtKB-KW"/>
</dbReference>
<dbReference type="EC" id="2.7.11.1" evidence="1"/>
<accession>A0A5B8XRD1</accession>
<evidence type="ECO:0000313" key="11">
    <source>
        <dbReference type="EMBL" id="QED28045.1"/>
    </source>
</evidence>
<keyword evidence="5" id="KW-0418">Kinase</keyword>
<dbReference type="Pfam" id="PF00069">
    <property type="entry name" value="Pkinase"/>
    <property type="match status" value="1"/>
</dbReference>
<dbReference type="PROSITE" id="PS50011">
    <property type="entry name" value="PROTEIN_KINASE_DOM"/>
    <property type="match status" value="1"/>
</dbReference>
<sequence length="424" mass="48930">MRTGPEHFARLFPTLKVENRISNGLEETWSAWEPRLERPVALKVYRLGHQDYWEELGKLRSDIWALSKFKHPAVPTVFEERESEIDGYNLYMVLEHFEGPSLEYWQARTESEIETIAEEVLLILHEMHAGQTPLVHRNITPANIVQTEEGLKLVNFGALHLLRPRTPESELIWQQFMASQWYSGDEHVRSSPRSDFYGLGLTMVFLLTGENPSDLEFKHDRIQWEEHSKIEVSAHLKFWVNRCLEADLDKRFFDTSHAIAALRKHWTDGMVKLYDRGLLKVETPPSQLIIRSKSVRPETYAMQIGFFVAGGLVGIWFWTINWLVSLSCFAIAIVSLIWTGVDLFRKDMTLVIGRGGWVLTVNGKNIGNGPLERLEGLRGRYTDRGTMLAIKEISGRELVSEVEVDELEVEGINQLIEQFKKSLR</sequence>
<dbReference type="GO" id="GO:0005524">
    <property type="term" value="F:ATP binding"/>
    <property type="evidence" value="ECO:0007669"/>
    <property type="project" value="UniProtKB-KW"/>
</dbReference>
<keyword evidence="3" id="KW-0808">Transferase</keyword>
<dbReference type="Gene3D" id="3.30.200.20">
    <property type="entry name" value="Phosphorylase Kinase, domain 1"/>
    <property type="match status" value="1"/>
</dbReference>
<keyword evidence="12" id="KW-1185">Reference proteome</keyword>
<dbReference type="Gene3D" id="1.10.510.10">
    <property type="entry name" value="Transferase(Phosphotransferase) domain 1"/>
    <property type="match status" value="1"/>
</dbReference>
<dbReference type="PANTHER" id="PTHR24363:SF0">
    <property type="entry name" value="SERINE_THREONINE KINASE LIKE DOMAIN CONTAINING 1"/>
    <property type="match status" value="1"/>
</dbReference>
<evidence type="ECO:0000256" key="7">
    <source>
        <dbReference type="ARBA" id="ARBA00047899"/>
    </source>
</evidence>
<dbReference type="RefSeq" id="WP_146960126.1">
    <property type="nucleotide sequence ID" value="NZ_CP042467.1"/>
</dbReference>
<dbReference type="KEGG" id="bbae:FRD01_12525"/>
<proteinExistence type="predicted"/>
<keyword evidence="6" id="KW-0067">ATP-binding</keyword>
<dbReference type="InterPro" id="IPR000719">
    <property type="entry name" value="Prot_kinase_dom"/>
</dbReference>
<evidence type="ECO:0000256" key="5">
    <source>
        <dbReference type="ARBA" id="ARBA00022777"/>
    </source>
</evidence>
<dbReference type="InterPro" id="IPR011009">
    <property type="entry name" value="Kinase-like_dom_sf"/>
</dbReference>
<evidence type="ECO:0000256" key="3">
    <source>
        <dbReference type="ARBA" id="ARBA00022679"/>
    </source>
</evidence>
<dbReference type="SMART" id="SM00220">
    <property type="entry name" value="S_TKc"/>
    <property type="match status" value="1"/>
</dbReference>